<sequence>MVVGWASRQTDRQTGRQVDSQPDTSQTFGPISCFGLVGEVFFSHGRTFGTKRLTLVSRGEFGWR</sequence>
<evidence type="ECO:0000313" key="2">
    <source>
        <dbReference type="EMBL" id="GED26961.1"/>
    </source>
</evidence>
<name>A0ABQ0ST54_9BACL</name>
<gene>
    <name evidence="2" type="ORF">BAG01nite_30630</name>
</gene>
<feature type="region of interest" description="Disordered" evidence="1">
    <location>
        <begin position="1"/>
        <end position="26"/>
    </location>
</feature>
<protein>
    <submittedName>
        <fullName evidence="2">Uncharacterized protein</fullName>
    </submittedName>
</protein>
<organism evidence="2 3">
    <name type="scientific">Brevibacillus agri</name>
    <dbReference type="NCBI Taxonomy" id="51101"/>
    <lineage>
        <taxon>Bacteria</taxon>
        <taxon>Bacillati</taxon>
        <taxon>Bacillota</taxon>
        <taxon>Bacilli</taxon>
        <taxon>Bacillales</taxon>
        <taxon>Paenibacillaceae</taxon>
        <taxon>Brevibacillus</taxon>
    </lineage>
</organism>
<accession>A0ABQ0ST54</accession>
<comment type="caution">
    <text evidence="2">The sequence shown here is derived from an EMBL/GenBank/DDBJ whole genome shotgun (WGS) entry which is preliminary data.</text>
</comment>
<reference evidence="2 3" key="1">
    <citation type="submission" date="2019-06" db="EMBL/GenBank/DDBJ databases">
        <title>Whole genome shotgun sequence of Brevibacillus agri NBRC 15538.</title>
        <authorList>
            <person name="Hosoyama A."/>
            <person name="Uohara A."/>
            <person name="Ohji S."/>
            <person name="Ichikawa N."/>
        </authorList>
    </citation>
    <scope>NUCLEOTIDE SEQUENCE [LARGE SCALE GENOMIC DNA]</scope>
    <source>
        <strain evidence="2 3">NBRC 15538</strain>
    </source>
</reference>
<evidence type="ECO:0000256" key="1">
    <source>
        <dbReference type="SAM" id="MobiDB-lite"/>
    </source>
</evidence>
<evidence type="ECO:0000313" key="3">
    <source>
        <dbReference type="Proteomes" id="UP000317180"/>
    </source>
</evidence>
<dbReference type="Proteomes" id="UP000317180">
    <property type="component" value="Unassembled WGS sequence"/>
</dbReference>
<keyword evidence="3" id="KW-1185">Reference proteome</keyword>
<feature type="compositionally biased region" description="Polar residues" evidence="1">
    <location>
        <begin position="15"/>
        <end position="26"/>
    </location>
</feature>
<dbReference type="EMBL" id="BJOD01000032">
    <property type="protein sequence ID" value="GED26961.1"/>
    <property type="molecule type" value="Genomic_DNA"/>
</dbReference>
<proteinExistence type="predicted"/>